<comment type="caution">
    <text evidence="2">The sequence shown here is derived from an EMBL/GenBank/DDBJ whole genome shotgun (WGS) entry which is preliminary data.</text>
</comment>
<keyword evidence="1" id="KW-1133">Transmembrane helix</keyword>
<dbReference type="RefSeq" id="WP_249048674.1">
    <property type="nucleotide sequence ID" value="NZ_JAMBDZ010000094.1"/>
</dbReference>
<proteinExistence type="predicted"/>
<protein>
    <submittedName>
        <fullName evidence="2">Uncharacterized protein</fullName>
    </submittedName>
</protein>
<accession>A0ABT0LXB9</accession>
<gene>
    <name evidence="2" type="ORF">M3O51_21595</name>
</gene>
<reference evidence="2" key="1">
    <citation type="submission" date="2022-04" db="EMBL/GenBank/DDBJ databases">
        <title>Genomic comparison of 19 strains of Xanthomonas nasturtii, a newly emerging watercress pathogen.</title>
        <authorList>
            <person name="Harrison J."/>
            <person name="Greer S."/>
            <person name="Hussain R."/>
            <person name="Lascelles D."/>
            <person name="Roberts M."/>
            <person name="Carter B."/>
            <person name="Bryning A."/>
            <person name="Carroll S."/>
            <person name="Aspin A."/>
            <person name="Cruz L."/>
            <person name="Cruz J."/>
            <person name="Grant M."/>
            <person name="Vicente J."/>
            <person name="Studholme D.J."/>
        </authorList>
    </citation>
    <scope>NUCLEOTIDE SEQUENCE</scope>
    <source>
        <strain evidence="2">10016B</strain>
    </source>
</reference>
<keyword evidence="1" id="KW-0472">Membrane</keyword>
<feature type="transmembrane region" description="Helical" evidence="1">
    <location>
        <begin position="63"/>
        <end position="86"/>
    </location>
</feature>
<dbReference type="EMBL" id="JAMBED010000134">
    <property type="protein sequence ID" value="MCL1553802.1"/>
    <property type="molecule type" value="Genomic_DNA"/>
</dbReference>
<evidence type="ECO:0000256" key="1">
    <source>
        <dbReference type="SAM" id="Phobius"/>
    </source>
</evidence>
<feature type="transmembrane region" description="Helical" evidence="1">
    <location>
        <begin position="29"/>
        <end position="51"/>
    </location>
</feature>
<evidence type="ECO:0000313" key="3">
    <source>
        <dbReference type="Proteomes" id="UP001167357"/>
    </source>
</evidence>
<evidence type="ECO:0000313" key="2">
    <source>
        <dbReference type="EMBL" id="MCL1553802.1"/>
    </source>
</evidence>
<organism evidence="2 3">
    <name type="scientific">Xanthomonas nasturtii</name>
    <dbReference type="NCBI Taxonomy" id="1843581"/>
    <lineage>
        <taxon>Bacteria</taxon>
        <taxon>Pseudomonadati</taxon>
        <taxon>Pseudomonadota</taxon>
        <taxon>Gammaproteobacteria</taxon>
        <taxon>Lysobacterales</taxon>
        <taxon>Lysobacteraceae</taxon>
        <taxon>Xanthomonas</taxon>
    </lineage>
</organism>
<keyword evidence="3" id="KW-1185">Reference proteome</keyword>
<keyword evidence="1" id="KW-0812">Transmembrane</keyword>
<sequence length="163" mass="18371">MIGAIFDGLLGGVISNLTENFLSIFSYKFIITIYFLVGSLFSIFAISYIVIDSGFGVEYALNRLATIDMVVGLFLFPLIFSLVGGVSKILTPRLKWEDFESGLIKSNYKKELDEKGGFIRFSKRRNMFIARVSGEGVVTKVEWLMFGRKITNIVLAPMTKVRR</sequence>
<dbReference type="Proteomes" id="UP001167357">
    <property type="component" value="Unassembled WGS sequence"/>
</dbReference>
<name>A0ABT0LXB9_9XANT</name>